<dbReference type="AlphaFoldDB" id="A0A2J6PUI1"/>
<evidence type="ECO:0000313" key="1">
    <source>
        <dbReference type="EMBL" id="PMD17682.1"/>
    </source>
</evidence>
<accession>A0A2J6PUI1</accession>
<name>A0A2J6PUI1_9HELO</name>
<organism evidence="1 2">
    <name type="scientific">Hyaloscypha hepaticicola</name>
    <dbReference type="NCBI Taxonomy" id="2082293"/>
    <lineage>
        <taxon>Eukaryota</taxon>
        <taxon>Fungi</taxon>
        <taxon>Dikarya</taxon>
        <taxon>Ascomycota</taxon>
        <taxon>Pezizomycotina</taxon>
        <taxon>Leotiomycetes</taxon>
        <taxon>Helotiales</taxon>
        <taxon>Hyaloscyphaceae</taxon>
        <taxon>Hyaloscypha</taxon>
    </lineage>
</organism>
<reference evidence="1 2" key="1">
    <citation type="submission" date="2016-05" db="EMBL/GenBank/DDBJ databases">
        <title>A degradative enzymes factory behind the ericoid mycorrhizal symbiosis.</title>
        <authorList>
            <consortium name="DOE Joint Genome Institute"/>
            <person name="Martino E."/>
            <person name="Morin E."/>
            <person name="Grelet G."/>
            <person name="Kuo A."/>
            <person name="Kohler A."/>
            <person name="Daghino S."/>
            <person name="Barry K."/>
            <person name="Choi C."/>
            <person name="Cichocki N."/>
            <person name="Clum A."/>
            <person name="Copeland A."/>
            <person name="Hainaut M."/>
            <person name="Haridas S."/>
            <person name="Labutti K."/>
            <person name="Lindquist E."/>
            <person name="Lipzen A."/>
            <person name="Khouja H.-R."/>
            <person name="Murat C."/>
            <person name="Ohm R."/>
            <person name="Olson A."/>
            <person name="Spatafora J."/>
            <person name="Veneault-Fourrey C."/>
            <person name="Henrissat B."/>
            <person name="Grigoriev I."/>
            <person name="Martin F."/>
            <person name="Perotto S."/>
        </authorList>
    </citation>
    <scope>NUCLEOTIDE SEQUENCE [LARGE SCALE GENOMIC DNA]</scope>
    <source>
        <strain evidence="1 2">UAMH 7357</strain>
    </source>
</reference>
<sequence length="163" mass="17963">MQPMLVGPRPRSTILARPPRLMELTKILSSTASVRPIRFSESHPLPARQAERFTNSDRWQSTLSSCSTCIAAALPVNNPDTNLQANDLNSNVEVTRQVFCNLTEADMANHTLAFLSAFGQVITTSFQSPVNFFNMTLLTAPITPFAKRDAGLLPRKLPGGFQF</sequence>
<protein>
    <submittedName>
        <fullName evidence="1">Uncharacterized protein</fullName>
    </submittedName>
</protein>
<evidence type="ECO:0000313" key="2">
    <source>
        <dbReference type="Proteomes" id="UP000235672"/>
    </source>
</evidence>
<gene>
    <name evidence="1" type="ORF">NA56DRAFT_648411</name>
</gene>
<dbReference type="Proteomes" id="UP000235672">
    <property type="component" value="Unassembled WGS sequence"/>
</dbReference>
<dbReference type="OrthoDB" id="3565444at2759"/>
<dbReference type="EMBL" id="KZ613498">
    <property type="protein sequence ID" value="PMD17682.1"/>
    <property type="molecule type" value="Genomic_DNA"/>
</dbReference>
<keyword evidence="2" id="KW-1185">Reference proteome</keyword>
<proteinExistence type="predicted"/>